<feature type="domain" description="EF-hand" evidence="1">
    <location>
        <begin position="67"/>
        <end position="101"/>
    </location>
</feature>
<dbReference type="RefSeq" id="WP_012863569.1">
    <property type="nucleotide sequence ID" value="NC_013518.1"/>
</dbReference>
<evidence type="ECO:0000259" key="1">
    <source>
        <dbReference type="PROSITE" id="PS50222"/>
    </source>
</evidence>
<reference evidence="2 3" key="1">
    <citation type="journal article" date="2010" name="Stand. Genomic Sci.">
        <title>Complete genome sequence of Sebaldella termitidis type strain (NCTC 11300).</title>
        <authorList>
            <person name="Harmon-Smith M."/>
            <person name="Celia L."/>
            <person name="Chertkov O."/>
            <person name="Lapidus A."/>
            <person name="Copeland A."/>
            <person name="Glavina Del Rio T."/>
            <person name="Nolan M."/>
            <person name="Lucas S."/>
            <person name="Tice H."/>
            <person name="Cheng J.F."/>
            <person name="Han C."/>
            <person name="Detter J.C."/>
            <person name="Bruce D."/>
            <person name="Goodwin L."/>
            <person name="Pitluck S."/>
            <person name="Pati A."/>
            <person name="Liolios K."/>
            <person name="Ivanova N."/>
            <person name="Mavromatis K."/>
            <person name="Mikhailova N."/>
            <person name="Chen A."/>
            <person name="Palaniappan K."/>
            <person name="Land M."/>
            <person name="Hauser L."/>
            <person name="Chang Y.J."/>
            <person name="Jeffries C.D."/>
            <person name="Brettin T."/>
            <person name="Goker M."/>
            <person name="Beck B."/>
            <person name="Bristow J."/>
            <person name="Eisen J.A."/>
            <person name="Markowitz V."/>
            <person name="Hugenholtz P."/>
            <person name="Kyrpides N.C."/>
            <person name="Klenk H.P."/>
            <person name="Chen F."/>
        </authorList>
    </citation>
    <scope>NUCLEOTIDE SEQUENCE [LARGE SCALE GENOMIC DNA]</scope>
    <source>
        <strain evidence="3">ATCC 33386 / NCTC 11300</strain>
        <plasmid evidence="3">Plasmid pSTERM01</plasmid>
    </source>
</reference>
<protein>
    <recommendedName>
        <fullName evidence="1">EF-hand domain-containing protein</fullName>
    </recommendedName>
</protein>
<dbReference type="InterPro" id="IPR002048">
    <property type="entry name" value="EF_hand_dom"/>
</dbReference>
<dbReference type="AlphaFoldDB" id="D1AS07"/>
<name>D1AS07_SEBTE</name>
<accession>D1AS07</accession>
<dbReference type="Proteomes" id="UP000000845">
    <property type="component" value="Plasmid pSTERM01"/>
</dbReference>
<gene>
    <name evidence="2" type="ORF">Sterm_4162</name>
</gene>
<dbReference type="KEGG" id="str:Sterm_4162"/>
<dbReference type="EMBL" id="CP001740">
    <property type="protein sequence ID" value="ACZ10994.1"/>
    <property type="molecule type" value="Genomic_DNA"/>
</dbReference>
<proteinExistence type="predicted"/>
<keyword evidence="3" id="KW-1185">Reference proteome</keyword>
<evidence type="ECO:0000313" key="3">
    <source>
        <dbReference type="Proteomes" id="UP000000845"/>
    </source>
</evidence>
<dbReference type="PROSITE" id="PS50222">
    <property type="entry name" value="EF_HAND_2"/>
    <property type="match status" value="1"/>
</dbReference>
<sequence>MKNQGVSITKNITIPEKDFEMIERYTKKVGKTFSEFLRYAAKEYIKMQENLELKEFLLENCDFATLEEENDILEIIKDFDPGDRGRKISTDELRGILPKKG</sequence>
<dbReference type="HOGENOM" id="CLU_180090_1_0_0"/>
<dbReference type="GO" id="GO:0005509">
    <property type="term" value="F:calcium ion binding"/>
    <property type="evidence" value="ECO:0007669"/>
    <property type="project" value="InterPro"/>
</dbReference>
<keyword evidence="2" id="KW-0614">Plasmid</keyword>
<geneLocation type="plasmid" evidence="2 3">
    <name>pSTERM01</name>
</geneLocation>
<organism evidence="2 3">
    <name type="scientific">Sebaldella termitidis (strain ATCC 33386 / NCTC 11300)</name>
    <dbReference type="NCBI Taxonomy" id="526218"/>
    <lineage>
        <taxon>Bacteria</taxon>
        <taxon>Fusobacteriati</taxon>
        <taxon>Fusobacteriota</taxon>
        <taxon>Fusobacteriia</taxon>
        <taxon>Fusobacteriales</taxon>
        <taxon>Leptotrichiaceae</taxon>
        <taxon>Sebaldella</taxon>
    </lineage>
</organism>
<evidence type="ECO:0000313" key="2">
    <source>
        <dbReference type="EMBL" id="ACZ10994.1"/>
    </source>
</evidence>